<dbReference type="InterPro" id="IPR023187">
    <property type="entry name" value="Tscrpt_reg_MarR-type_CS"/>
</dbReference>
<dbReference type="Pfam" id="PF12802">
    <property type="entry name" value="MarR_2"/>
    <property type="match status" value="1"/>
</dbReference>
<comment type="caution">
    <text evidence="5">The sequence shown here is derived from an EMBL/GenBank/DDBJ whole genome shotgun (WGS) entry which is preliminary data.</text>
</comment>
<keyword evidence="2" id="KW-0238">DNA-binding</keyword>
<organism evidence="5 6">
    <name type="scientific">Dictyobacter aurantiacus</name>
    <dbReference type="NCBI Taxonomy" id="1936993"/>
    <lineage>
        <taxon>Bacteria</taxon>
        <taxon>Bacillati</taxon>
        <taxon>Chloroflexota</taxon>
        <taxon>Ktedonobacteria</taxon>
        <taxon>Ktedonobacterales</taxon>
        <taxon>Dictyobacteraceae</taxon>
        <taxon>Dictyobacter</taxon>
    </lineage>
</organism>
<feature type="domain" description="HTH marR-type" evidence="4">
    <location>
        <begin position="15"/>
        <end position="158"/>
    </location>
</feature>
<dbReference type="EMBL" id="BIFQ01000001">
    <property type="protein sequence ID" value="GCE03545.1"/>
    <property type="molecule type" value="Genomic_DNA"/>
</dbReference>
<dbReference type="InterPro" id="IPR000835">
    <property type="entry name" value="HTH_MarR-typ"/>
</dbReference>
<keyword evidence="3" id="KW-0804">Transcription</keyword>
<dbReference type="GO" id="GO:0003700">
    <property type="term" value="F:DNA-binding transcription factor activity"/>
    <property type="evidence" value="ECO:0007669"/>
    <property type="project" value="InterPro"/>
</dbReference>
<dbReference type="RefSeq" id="WP_126594801.1">
    <property type="nucleotide sequence ID" value="NZ_BIFQ01000001.1"/>
</dbReference>
<evidence type="ECO:0000313" key="6">
    <source>
        <dbReference type="Proteomes" id="UP000287224"/>
    </source>
</evidence>
<dbReference type="InterPro" id="IPR039422">
    <property type="entry name" value="MarR/SlyA-like"/>
</dbReference>
<proteinExistence type="predicted"/>
<dbReference type="PANTHER" id="PTHR33164:SF43">
    <property type="entry name" value="HTH-TYPE TRANSCRIPTIONAL REPRESSOR YETL"/>
    <property type="match status" value="1"/>
</dbReference>
<dbReference type="InterPro" id="IPR036388">
    <property type="entry name" value="WH-like_DNA-bd_sf"/>
</dbReference>
<evidence type="ECO:0000313" key="5">
    <source>
        <dbReference type="EMBL" id="GCE03545.1"/>
    </source>
</evidence>
<evidence type="ECO:0000256" key="3">
    <source>
        <dbReference type="ARBA" id="ARBA00023163"/>
    </source>
</evidence>
<name>A0A401Z9L8_9CHLR</name>
<dbReference type="PRINTS" id="PR00598">
    <property type="entry name" value="HTHMARR"/>
</dbReference>
<dbReference type="SUPFAM" id="SSF46785">
    <property type="entry name" value="Winged helix' DNA-binding domain"/>
    <property type="match status" value="1"/>
</dbReference>
<keyword evidence="6" id="KW-1185">Reference proteome</keyword>
<dbReference type="InterPro" id="IPR036390">
    <property type="entry name" value="WH_DNA-bd_sf"/>
</dbReference>
<sequence>MPAGGPSHQIGRTFDIDLPEHLSRANECIIHLVRIGDLFLERIIAVTQQHGLSGLEANVLSVLYAAREPLPPHVISERLLVTRGAITKVLDGLVERGYVRRFAHQYDRRMLLIELTDDGLTVMKQYKPDMYHQSAQWVQSLSDEEQEILVMLLKKLQPSSQPQSD</sequence>
<dbReference type="Proteomes" id="UP000287224">
    <property type="component" value="Unassembled WGS sequence"/>
</dbReference>
<dbReference type="GO" id="GO:0003677">
    <property type="term" value="F:DNA binding"/>
    <property type="evidence" value="ECO:0007669"/>
    <property type="project" value="UniProtKB-KW"/>
</dbReference>
<dbReference type="AlphaFoldDB" id="A0A401Z9L8"/>
<dbReference type="SMART" id="SM00347">
    <property type="entry name" value="HTH_MARR"/>
    <property type="match status" value="1"/>
</dbReference>
<gene>
    <name evidence="5" type="ORF">KDAU_08740</name>
</gene>
<dbReference type="PROSITE" id="PS01117">
    <property type="entry name" value="HTH_MARR_1"/>
    <property type="match status" value="1"/>
</dbReference>
<dbReference type="PANTHER" id="PTHR33164">
    <property type="entry name" value="TRANSCRIPTIONAL REGULATOR, MARR FAMILY"/>
    <property type="match status" value="1"/>
</dbReference>
<dbReference type="Gene3D" id="1.10.10.10">
    <property type="entry name" value="Winged helix-like DNA-binding domain superfamily/Winged helix DNA-binding domain"/>
    <property type="match status" value="1"/>
</dbReference>
<accession>A0A401Z9L8</accession>
<evidence type="ECO:0000259" key="4">
    <source>
        <dbReference type="PROSITE" id="PS50995"/>
    </source>
</evidence>
<keyword evidence="1" id="KW-0805">Transcription regulation</keyword>
<dbReference type="PROSITE" id="PS50995">
    <property type="entry name" value="HTH_MARR_2"/>
    <property type="match status" value="1"/>
</dbReference>
<protein>
    <submittedName>
        <fullName evidence="5">Putative transcriptional regulator, MarR family protein</fullName>
    </submittedName>
</protein>
<evidence type="ECO:0000256" key="1">
    <source>
        <dbReference type="ARBA" id="ARBA00023015"/>
    </source>
</evidence>
<evidence type="ECO:0000256" key="2">
    <source>
        <dbReference type="ARBA" id="ARBA00023125"/>
    </source>
</evidence>
<reference evidence="6" key="1">
    <citation type="submission" date="2018-12" db="EMBL/GenBank/DDBJ databases">
        <title>Tengunoibacter tsumagoiensis gen. nov., sp. nov., Dictyobacter kobayashii sp. nov., D. alpinus sp. nov., and D. joshuensis sp. nov. and description of Dictyobacteraceae fam. nov. within the order Ktedonobacterales isolated from Tengu-no-mugimeshi.</title>
        <authorList>
            <person name="Wang C.M."/>
            <person name="Zheng Y."/>
            <person name="Sakai Y."/>
            <person name="Toyoda A."/>
            <person name="Minakuchi Y."/>
            <person name="Abe K."/>
            <person name="Yokota A."/>
            <person name="Yabe S."/>
        </authorList>
    </citation>
    <scope>NUCLEOTIDE SEQUENCE [LARGE SCALE GENOMIC DNA]</scope>
    <source>
        <strain evidence="6">S-27</strain>
    </source>
</reference>
<dbReference type="OrthoDB" id="582199at2"/>
<dbReference type="GO" id="GO:0006950">
    <property type="term" value="P:response to stress"/>
    <property type="evidence" value="ECO:0007669"/>
    <property type="project" value="TreeGrafter"/>
</dbReference>